<dbReference type="OMA" id="FPYHSAS"/>
<gene>
    <name evidence="2" type="ORF">RchiOBHm_Chr2g0117891</name>
</gene>
<name>A0A2P6RRL4_ROSCH</name>
<evidence type="ECO:0000313" key="3">
    <source>
        <dbReference type="Proteomes" id="UP000238479"/>
    </source>
</evidence>
<evidence type="ECO:0000313" key="2">
    <source>
        <dbReference type="EMBL" id="PRQ49076.1"/>
    </source>
</evidence>
<dbReference type="InterPro" id="IPR021899">
    <property type="entry name" value="DUF3511"/>
</dbReference>
<dbReference type="Gramene" id="PRQ49076">
    <property type="protein sequence ID" value="PRQ49076"/>
    <property type="gene ID" value="RchiOBHm_Chr2g0117891"/>
</dbReference>
<proteinExistence type="predicted"/>
<dbReference type="PANTHER" id="PTHR33193:SF41">
    <property type="entry name" value="DUF3511 DOMAIN-CONTAINING PROTEIN"/>
    <property type="match status" value="1"/>
</dbReference>
<keyword evidence="3" id="KW-1185">Reference proteome</keyword>
<reference evidence="2 3" key="1">
    <citation type="journal article" date="2018" name="Nat. Genet.">
        <title>The Rosa genome provides new insights in the design of modern roses.</title>
        <authorList>
            <person name="Bendahmane M."/>
        </authorList>
    </citation>
    <scope>NUCLEOTIDE SEQUENCE [LARGE SCALE GENOMIC DNA]</scope>
    <source>
        <strain evidence="3">cv. Old Blush</strain>
    </source>
</reference>
<dbReference type="EMBL" id="PDCK01000040">
    <property type="protein sequence ID" value="PRQ49076.1"/>
    <property type="molecule type" value="Genomic_DNA"/>
</dbReference>
<sequence>MEKSKSFSGYYSTAYTEARFGFEDRPKSYSFNGPVSKVEGPSSASGSGNSNPELERRKRVANYNMYTMEGKFKSSLRNSFKWIKGKFVDNFYDE</sequence>
<dbReference type="STRING" id="74649.A0A2P6RRL4"/>
<dbReference type="Pfam" id="PF12023">
    <property type="entry name" value="DUF3511"/>
    <property type="match status" value="1"/>
</dbReference>
<feature type="region of interest" description="Disordered" evidence="1">
    <location>
        <begin position="33"/>
        <end position="57"/>
    </location>
</feature>
<comment type="caution">
    <text evidence="2">The sequence shown here is derived from an EMBL/GenBank/DDBJ whole genome shotgun (WGS) entry which is preliminary data.</text>
</comment>
<protein>
    <recommendedName>
        <fullName evidence="4">DUF3511 domain-containing protein</fullName>
    </recommendedName>
</protein>
<organism evidence="2 3">
    <name type="scientific">Rosa chinensis</name>
    <name type="common">China rose</name>
    <dbReference type="NCBI Taxonomy" id="74649"/>
    <lineage>
        <taxon>Eukaryota</taxon>
        <taxon>Viridiplantae</taxon>
        <taxon>Streptophyta</taxon>
        <taxon>Embryophyta</taxon>
        <taxon>Tracheophyta</taxon>
        <taxon>Spermatophyta</taxon>
        <taxon>Magnoliopsida</taxon>
        <taxon>eudicotyledons</taxon>
        <taxon>Gunneridae</taxon>
        <taxon>Pentapetalae</taxon>
        <taxon>rosids</taxon>
        <taxon>fabids</taxon>
        <taxon>Rosales</taxon>
        <taxon>Rosaceae</taxon>
        <taxon>Rosoideae</taxon>
        <taxon>Rosoideae incertae sedis</taxon>
        <taxon>Rosa</taxon>
    </lineage>
</organism>
<feature type="compositionally biased region" description="Low complexity" evidence="1">
    <location>
        <begin position="40"/>
        <end position="52"/>
    </location>
</feature>
<dbReference type="AlphaFoldDB" id="A0A2P6RRL4"/>
<accession>A0A2P6RRL4</accession>
<dbReference type="Proteomes" id="UP000238479">
    <property type="component" value="Chromosome 2"/>
</dbReference>
<dbReference type="PANTHER" id="PTHR33193">
    <property type="entry name" value="DOMAIN PROTEIN, PUTATIVE (DUF3511)-RELATED"/>
    <property type="match status" value="1"/>
</dbReference>
<evidence type="ECO:0008006" key="4">
    <source>
        <dbReference type="Google" id="ProtNLM"/>
    </source>
</evidence>
<evidence type="ECO:0000256" key="1">
    <source>
        <dbReference type="SAM" id="MobiDB-lite"/>
    </source>
</evidence>